<organism evidence="4 5">
    <name type="scientific">Taxus chinensis</name>
    <name type="common">Chinese yew</name>
    <name type="synonym">Taxus wallichiana var. chinensis</name>
    <dbReference type="NCBI Taxonomy" id="29808"/>
    <lineage>
        <taxon>Eukaryota</taxon>
        <taxon>Viridiplantae</taxon>
        <taxon>Streptophyta</taxon>
        <taxon>Embryophyta</taxon>
        <taxon>Tracheophyta</taxon>
        <taxon>Spermatophyta</taxon>
        <taxon>Pinopsida</taxon>
        <taxon>Pinidae</taxon>
        <taxon>Conifers II</taxon>
        <taxon>Cupressales</taxon>
        <taxon>Taxaceae</taxon>
        <taxon>Taxus</taxon>
    </lineage>
</organism>
<dbReference type="Gene3D" id="3.10.590.10">
    <property type="entry name" value="ph1033 like domains"/>
    <property type="match status" value="1"/>
</dbReference>
<dbReference type="PANTHER" id="PTHR14087">
    <property type="entry name" value="THYMOCYTE NUCLEAR PROTEIN 1"/>
    <property type="match status" value="1"/>
</dbReference>
<dbReference type="PANTHER" id="PTHR14087:SF8">
    <property type="entry name" value="OS03G0676100 PROTEIN"/>
    <property type="match status" value="1"/>
</dbReference>
<accession>A0AA38CJM9</accession>
<evidence type="ECO:0000256" key="1">
    <source>
        <dbReference type="ARBA" id="ARBA00004123"/>
    </source>
</evidence>
<dbReference type="InterPro" id="IPR002740">
    <property type="entry name" value="EVE_domain"/>
</dbReference>
<dbReference type="CDD" id="cd21133">
    <property type="entry name" value="EVE"/>
    <property type="match status" value="1"/>
</dbReference>
<dbReference type="AlphaFoldDB" id="A0AA38CJM9"/>
<dbReference type="InterPro" id="IPR052181">
    <property type="entry name" value="5hmC_binding"/>
</dbReference>
<name>A0AA38CJM9_TAXCH</name>
<evidence type="ECO:0000313" key="4">
    <source>
        <dbReference type="EMBL" id="KAH9297344.1"/>
    </source>
</evidence>
<dbReference type="GO" id="GO:0005634">
    <property type="term" value="C:nucleus"/>
    <property type="evidence" value="ECO:0007669"/>
    <property type="project" value="UniProtKB-SubCell"/>
</dbReference>
<gene>
    <name evidence="4" type="ORF">KI387_029026</name>
</gene>
<feature type="domain" description="EVE" evidence="3">
    <location>
        <begin position="18"/>
        <end position="148"/>
    </location>
</feature>
<sequence>ERELKLSRVNKQTNKMVQYWLLKTEPDEWSWQHQETNNGISQWDGVRNAQAQNNMKAMKVGDPCFFYHSGKSKQIVGIVKVVKEFYAEPSEPSGKYGMVDVEAVCLLENPVSLAQIKKEDECKDFTLIKQPRLSVVPVPHNVWQHLCHLGGCPDLVN</sequence>
<comment type="caution">
    <text evidence="4">The sequence shown here is derived from an EMBL/GenBank/DDBJ whole genome shotgun (WGS) entry which is preliminary data.</text>
</comment>
<protein>
    <recommendedName>
        <fullName evidence="3">EVE domain-containing protein</fullName>
    </recommendedName>
</protein>
<evidence type="ECO:0000313" key="5">
    <source>
        <dbReference type="Proteomes" id="UP000824469"/>
    </source>
</evidence>
<evidence type="ECO:0000256" key="2">
    <source>
        <dbReference type="ARBA" id="ARBA00023242"/>
    </source>
</evidence>
<keyword evidence="5" id="KW-1185">Reference proteome</keyword>
<reference evidence="4 5" key="1">
    <citation type="journal article" date="2021" name="Nat. Plants">
        <title>The Taxus genome provides insights into paclitaxel biosynthesis.</title>
        <authorList>
            <person name="Xiong X."/>
            <person name="Gou J."/>
            <person name="Liao Q."/>
            <person name="Li Y."/>
            <person name="Zhou Q."/>
            <person name="Bi G."/>
            <person name="Li C."/>
            <person name="Du R."/>
            <person name="Wang X."/>
            <person name="Sun T."/>
            <person name="Guo L."/>
            <person name="Liang H."/>
            <person name="Lu P."/>
            <person name="Wu Y."/>
            <person name="Zhang Z."/>
            <person name="Ro D.K."/>
            <person name="Shang Y."/>
            <person name="Huang S."/>
            <person name="Yan J."/>
        </authorList>
    </citation>
    <scope>NUCLEOTIDE SEQUENCE [LARGE SCALE GENOMIC DNA]</scope>
    <source>
        <strain evidence="4">Ta-2019</strain>
    </source>
</reference>
<dbReference type="Pfam" id="PF01878">
    <property type="entry name" value="EVE"/>
    <property type="match status" value="1"/>
</dbReference>
<dbReference type="EMBL" id="JAHRHJ020000010">
    <property type="protein sequence ID" value="KAH9297344.1"/>
    <property type="molecule type" value="Genomic_DNA"/>
</dbReference>
<keyword evidence="2" id="KW-0539">Nucleus</keyword>
<dbReference type="InterPro" id="IPR047197">
    <property type="entry name" value="THYN1-like_EVE"/>
</dbReference>
<dbReference type="Proteomes" id="UP000824469">
    <property type="component" value="Unassembled WGS sequence"/>
</dbReference>
<proteinExistence type="predicted"/>
<comment type="subcellular location">
    <subcellularLocation>
        <location evidence="1">Nucleus</location>
    </subcellularLocation>
</comment>
<feature type="non-terminal residue" evidence="4">
    <location>
        <position position="1"/>
    </location>
</feature>
<dbReference type="SUPFAM" id="SSF88697">
    <property type="entry name" value="PUA domain-like"/>
    <property type="match status" value="1"/>
</dbReference>
<evidence type="ECO:0000259" key="3">
    <source>
        <dbReference type="Pfam" id="PF01878"/>
    </source>
</evidence>
<dbReference type="InterPro" id="IPR015947">
    <property type="entry name" value="PUA-like_sf"/>
</dbReference>
<dbReference type="OMA" id="EPSEWSW"/>